<feature type="compositionally biased region" description="Basic residues" evidence="2">
    <location>
        <begin position="125"/>
        <end position="137"/>
    </location>
</feature>
<keyword evidence="1" id="KW-0479">Metal-binding</keyword>
<dbReference type="GO" id="GO:0008270">
    <property type="term" value="F:zinc ion binding"/>
    <property type="evidence" value="ECO:0007669"/>
    <property type="project" value="UniProtKB-KW"/>
</dbReference>
<dbReference type="Pfam" id="PF04434">
    <property type="entry name" value="SWIM"/>
    <property type="match status" value="1"/>
</dbReference>
<organism evidence="5">
    <name type="scientific">Nicotiana tabacum</name>
    <name type="common">Common tobacco</name>
    <dbReference type="NCBI Taxonomy" id="4097"/>
    <lineage>
        <taxon>Eukaryota</taxon>
        <taxon>Viridiplantae</taxon>
        <taxon>Streptophyta</taxon>
        <taxon>Embryophyta</taxon>
        <taxon>Tracheophyta</taxon>
        <taxon>Spermatophyta</taxon>
        <taxon>Magnoliopsida</taxon>
        <taxon>eudicotyledons</taxon>
        <taxon>Gunneridae</taxon>
        <taxon>Pentapetalae</taxon>
        <taxon>asterids</taxon>
        <taxon>lamiids</taxon>
        <taxon>Solanales</taxon>
        <taxon>Solanaceae</taxon>
        <taxon>Nicotianoideae</taxon>
        <taxon>Nicotianeae</taxon>
        <taxon>Nicotiana</taxon>
    </lineage>
</organism>
<evidence type="ECO:0000259" key="3">
    <source>
        <dbReference type="PROSITE" id="PS50158"/>
    </source>
</evidence>
<evidence type="ECO:0000313" key="5">
    <source>
        <dbReference type="RefSeq" id="XP_016492822.1"/>
    </source>
</evidence>
<dbReference type="STRING" id="4097.A0A1S4BVB6"/>
<feature type="domain" description="CCHC-type" evidence="3">
    <location>
        <begin position="117"/>
        <end position="132"/>
    </location>
</feature>
<gene>
    <name evidence="5" type="primary">LOC107812277</name>
</gene>
<feature type="domain" description="SWIM-type" evidence="4">
    <location>
        <begin position="9"/>
        <end position="41"/>
    </location>
</feature>
<dbReference type="InterPro" id="IPR036875">
    <property type="entry name" value="Znf_CCHC_sf"/>
</dbReference>
<dbReference type="RefSeq" id="XP_016492822.1">
    <property type="nucleotide sequence ID" value="XM_016637336.1"/>
</dbReference>
<keyword evidence="1" id="KW-0862">Zinc</keyword>
<protein>
    <recommendedName>
        <fullName evidence="6">SWIM-type domain-containing protein</fullName>
    </recommendedName>
</protein>
<dbReference type="GO" id="GO:0003676">
    <property type="term" value="F:nucleic acid binding"/>
    <property type="evidence" value="ECO:0007669"/>
    <property type="project" value="InterPro"/>
</dbReference>
<evidence type="ECO:0000256" key="2">
    <source>
        <dbReference type="SAM" id="MobiDB-lite"/>
    </source>
</evidence>
<reference evidence="5" key="1">
    <citation type="submission" date="2025-08" db="UniProtKB">
        <authorList>
            <consortium name="RefSeq"/>
        </authorList>
    </citation>
    <scope>IDENTIFICATION</scope>
</reference>
<sequence>MVNDEGRHYTVCLLEKTCSCGRFHVDELPCPHAWDVLKSMFLMPEDYYSDYYKPKSVVMIYEVPVYPLPDRSEWNIPTHISEEVVLPPKWKRPPGRPKNKRDKPLSELLQKKNQHSCSICGQGGHNKRSCRNAPRRN</sequence>
<dbReference type="PROSITE" id="PS50966">
    <property type="entry name" value="ZF_SWIM"/>
    <property type="match status" value="1"/>
</dbReference>
<accession>A0A1S4BVB6</accession>
<dbReference type="OrthoDB" id="1293383at2759"/>
<name>A0A1S4BVB6_TOBAC</name>
<keyword evidence="1" id="KW-0863">Zinc-finger</keyword>
<dbReference type="AlphaFoldDB" id="A0A1S4BVB6"/>
<dbReference type="PaxDb" id="4097-A0A1S4BVB6"/>
<evidence type="ECO:0008006" key="6">
    <source>
        <dbReference type="Google" id="ProtNLM"/>
    </source>
</evidence>
<feature type="compositionally biased region" description="Basic residues" evidence="2">
    <location>
        <begin position="89"/>
        <end position="101"/>
    </location>
</feature>
<dbReference type="KEGG" id="nta:107812277"/>
<evidence type="ECO:0000256" key="1">
    <source>
        <dbReference type="PROSITE-ProRule" id="PRU00047"/>
    </source>
</evidence>
<dbReference type="InterPro" id="IPR007527">
    <property type="entry name" value="Znf_SWIM"/>
</dbReference>
<dbReference type="PROSITE" id="PS50158">
    <property type="entry name" value="ZF_CCHC"/>
    <property type="match status" value="1"/>
</dbReference>
<evidence type="ECO:0000259" key="4">
    <source>
        <dbReference type="PROSITE" id="PS50966"/>
    </source>
</evidence>
<dbReference type="InterPro" id="IPR001878">
    <property type="entry name" value="Znf_CCHC"/>
</dbReference>
<proteinExistence type="predicted"/>
<dbReference type="SUPFAM" id="SSF57756">
    <property type="entry name" value="Retrovirus zinc finger-like domains"/>
    <property type="match status" value="1"/>
</dbReference>
<feature type="region of interest" description="Disordered" evidence="2">
    <location>
        <begin position="87"/>
        <end position="137"/>
    </location>
</feature>